<keyword evidence="2" id="KW-0859">Xylose metabolism</keyword>
<evidence type="ECO:0000256" key="4">
    <source>
        <dbReference type="ARBA" id="ARBA00022777"/>
    </source>
</evidence>
<dbReference type="InterPro" id="IPR043129">
    <property type="entry name" value="ATPase_NBD"/>
</dbReference>
<keyword evidence="7" id="KW-1185">Reference proteome</keyword>
<dbReference type="PANTHER" id="PTHR43095:SF5">
    <property type="entry name" value="XYLULOSE KINASE"/>
    <property type="match status" value="1"/>
</dbReference>
<proteinExistence type="inferred from homology"/>
<evidence type="ECO:0000256" key="3">
    <source>
        <dbReference type="ARBA" id="ARBA00022679"/>
    </source>
</evidence>
<evidence type="ECO:0000313" key="6">
    <source>
        <dbReference type="EMBL" id="GAA3016271.1"/>
    </source>
</evidence>
<evidence type="ECO:0000256" key="5">
    <source>
        <dbReference type="SAM" id="MobiDB-lite"/>
    </source>
</evidence>
<dbReference type="PANTHER" id="PTHR43095">
    <property type="entry name" value="SUGAR KINASE"/>
    <property type="match status" value="1"/>
</dbReference>
<dbReference type="SUPFAM" id="SSF53067">
    <property type="entry name" value="Actin-like ATPase domain"/>
    <property type="match status" value="1"/>
</dbReference>
<evidence type="ECO:0008006" key="8">
    <source>
        <dbReference type="Google" id="ProtNLM"/>
    </source>
</evidence>
<evidence type="ECO:0000313" key="7">
    <source>
        <dbReference type="Proteomes" id="UP001499930"/>
    </source>
</evidence>
<reference evidence="7" key="1">
    <citation type="journal article" date="2019" name="Int. J. Syst. Evol. Microbiol.">
        <title>The Global Catalogue of Microorganisms (GCM) 10K type strain sequencing project: providing services to taxonomists for standard genome sequencing and annotation.</title>
        <authorList>
            <consortium name="The Broad Institute Genomics Platform"/>
            <consortium name="The Broad Institute Genome Sequencing Center for Infectious Disease"/>
            <person name="Wu L."/>
            <person name="Ma J."/>
        </authorList>
    </citation>
    <scope>NUCLEOTIDE SEQUENCE [LARGE SCALE GENOMIC DNA]</scope>
    <source>
        <strain evidence="7">JCM 3106</strain>
    </source>
</reference>
<keyword evidence="4" id="KW-0418">Kinase</keyword>
<evidence type="ECO:0000256" key="2">
    <source>
        <dbReference type="ARBA" id="ARBA00022629"/>
    </source>
</evidence>
<keyword evidence="2" id="KW-0119">Carbohydrate metabolism</keyword>
<protein>
    <recommendedName>
        <fullName evidence="8">Carbohydrate kinase FGGY N-terminal domain-containing protein</fullName>
    </recommendedName>
</protein>
<sequence>MPLVAGIDSSTQSCTVELRDADDGALLGTGRAPHPVTHPPLSEQDPAAWWHALATALALACRDAGVRPGSIDSRERGPPSVTAWSPSTPPARSCGLPNCGTTRRPQPQAAGLVARYGARNWVRATGLTPTAALTVTKLAWLAEHEPGNLRAPHHRAGTARTG</sequence>
<dbReference type="InterPro" id="IPR050406">
    <property type="entry name" value="FGGY_Carb_Kinase"/>
</dbReference>
<dbReference type="Gene3D" id="3.30.420.40">
    <property type="match status" value="1"/>
</dbReference>
<keyword evidence="3" id="KW-0808">Transferase</keyword>
<organism evidence="6 7">
    <name type="scientific">Streptosporangium longisporum</name>
    <dbReference type="NCBI Taxonomy" id="46187"/>
    <lineage>
        <taxon>Bacteria</taxon>
        <taxon>Bacillati</taxon>
        <taxon>Actinomycetota</taxon>
        <taxon>Actinomycetes</taxon>
        <taxon>Streptosporangiales</taxon>
        <taxon>Streptosporangiaceae</taxon>
        <taxon>Streptosporangium</taxon>
    </lineage>
</organism>
<feature type="region of interest" description="Disordered" evidence="5">
    <location>
        <begin position="68"/>
        <end position="105"/>
    </location>
</feature>
<dbReference type="RefSeq" id="WP_344898470.1">
    <property type="nucleotide sequence ID" value="NZ_BAAAWD010000013.1"/>
</dbReference>
<evidence type="ECO:0000256" key="1">
    <source>
        <dbReference type="ARBA" id="ARBA00009156"/>
    </source>
</evidence>
<comment type="similarity">
    <text evidence="1">Belongs to the FGGY kinase family.</text>
</comment>
<gene>
    <name evidence="6" type="ORF">GCM10017559_44830</name>
</gene>
<comment type="caution">
    <text evidence="6">The sequence shown here is derived from an EMBL/GenBank/DDBJ whole genome shotgun (WGS) entry which is preliminary data.</text>
</comment>
<dbReference type="EMBL" id="BAAAWD010000013">
    <property type="protein sequence ID" value="GAA3016271.1"/>
    <property type="molecule type" value="Genomic_DNA"/>
</dbReference>
<accession>A0ABP6KRV2</accession>
<name>A0ABP6KRV2_9ACTN</name>
<dbReference type="Proteomes" id="UP001499930">
    <property type="component" value="Unassembled WGS sequence"/>
</dbReference>